<dbReference type="PROSITE" id="PS00622">
    <property type="entry name" value="HTH_LUXR_1"/>
    <property type="match status" value="1"/>
</dbReference>
<dbReference type="SMART" id="SM00028">
    <property type="entry name" value="TPR"/>
    <property type="match status" value="3"/>
</dbReference>
<reference evidence="6" key="1">
    <citation type="submission" date="2023-07" db="EMBL/GenBank/DDBJ databases">
        <title>Functional and genomic diversity of the sorghum phyllosphere microbiome.</title>
        <authorList>
            <person name="Shade A."/>
        </authorList>
    </citation>
    <scope>NUCLEOTIDE SEQUENCE</scope>
    <source>
        <strain evidence="6">SORGH_AS_0908</strain>
    </source>
</reference>
<feature type="domain" description="HTH luxR-type" evidence="5">
    <location>
        <begin position="845"/>
        <end position="910"/>
    </location>
</feature>
<evidence type="ECO:0000313" key="7">
    <source>
        <dbReference type="Proteomes" id="UP001234354"/>
    </source>
</evidence>
<dbReference type="GO" id="GO:0003677">
    <property type="term" value="F:DNA binding"/>
    <property type="evidence" value="ECO:0007669"/>
    <property type="project" value="UniProtKB-KW"/>
</dbReference>
<dbReference type="InterPro" id="IPR003593">
    <property type="entry name" value="AAA+_ATPase"/>
</dbReference>
<proteinExistence type="predicted"/>
<accession>A0AAW8GEP6</accession>
<evidence type="ECO:0000256" key="2">
    <source>
        <dbReference type="ARBA" id="ARBA00023125"/>
    </source>
</evidence>
<dbReference type="PANTHER" id="PTHR44688">
    <property type="entry name" value="DNA-BINDING TRANSCRIPTIONAL ACTIVATOR DEVR_DOSR"/>
    <property type="match status" value="1"/>
</dbReference>
<dbReference type="Pfam" id="PF25873">
    <property type="entry name" value="WHD_MalT"/>
    <property type="match status" value="1"/>
</dbReference>
<dbReference type="GO" id="GO:0006355">
    <property type="term" value="P:regulation of DNA-templated transcription"/>
    <property type="evidence" value="ECO:0007669"/>
    <property type="project" value="InterPro"/>
</dbReference>
<dbReference type="SMART" id="SM00382">
    <property type="entry name" value="AAA"/>
    <property type="match status" value="1"/>
</dbReference>
<dbReference type="InterPro" id="IPR041617">
    <property type="entry name" value="TPR_MalT"/>
</dbReference>
<dbReference type="Pfam" id="PF00196">
    <property type="entry name" value="GerE"/>
    <property type="match status" value="1"/>
</dbReference>
<keyword evidence="1" id="KW-0805">Transcription regulation</keyword>
<gene>
    <name evidence="6" type="ORF">QE383_002406</name>
</gene>
<comment type="caution">
    <text evidence="6">The sequence shown here is derived from an EMBL/GenBank/DDBJ whole genome shotgun (WGS) entry which is preliminary data.</text>
</comment>
<dbReference type="SMART" id="SM00421">
    <property type="entry name" value="HTH_LUXR"/>
    <property type="match status" value="1"/>
</dbReference>
<dbReference type="SUPFAM" id="SSF46894">
    <property type="entry name" value="C-terminal effector domain of the bipartite response regulators"/>
    <property type="match status" value="1"/>
</dbReference>
<dbReference type="InterPro" id="IPR027417">
    <property type="entry name" value="P-loop_NTPase"/>
</dbReference>
<evidence type="ECO:0000256" key="4">
    <source>
        <dbReference type="PROSITE-ProRule" id="PRU00339"/>
    </source>
</evidence>
<dbReference type="Pfam" id="PF17874">
    <property type="entry name" value="TPR_MalT"/>
    <property type="match status" value="1"/>
</dbReference>
<dbReference type="PROSITE" id="PS50043">
    <property type="entry name" value="HTH_LUXR_2"/>
    <property type="match status" value="1"/>
</dbReference>
<keyword evidence="2" id="KW-0238">DNA-binding</keyword>
<dbReference type="InterPro" id="IPR011990">
    <property type="entry name" value="TPR-like_helical_dom_sf"/>
</dbReference>
<keyword evidence="3" id="KW-0804">Transcription</keyword>
<dbReference type="CDD" id="cd06170">
    <property type="entry name" value="LuxR_C_like"/>
    <property type="match status" value="1"/>
</dbReference>
<evidence type="ECO:0000256" key="3">
    <source>
        <dbReference type="ARBA" id="ARBA00023163"/>
    </source>
</evidence>
<dbReference type="InterPro" id="IPR059106">
    <property type="entry name" value="WHD_MalT"/>
</dbReference>
<dbReference type="Gene3D" id="1.25.40.10">
    <property type="entry name" value="Tetratricopeptide repeat domain"/>
    <property type="match status" value="1"/>
</dbReference>
<dbReference type="PRINTS" id="PR00038">
    <property type="entry name" value="HTHLUXR"/>
</dbReference>
<dbReference type="PROSITE" id="PS50005">
    <property type="entry name" value="TPR"/>
    <property type="match status" value="1"/>
</dbReference>
<sequence length="919" mass="99963">MPIAKPVALVGRRPPAAREPGSTGDWVLPDKLEPPRLHLDAVRRDRLLTHLDAGIGVPLTLLLAPPGFGKTTLLAQWHAHLLERGTVDAAWLSLDEDDAEPGRLLAYLGLALGVTAGEAGATPLGGLHWRELDLAALRTALLRAIRCTQRPLVLVLDDYDRAACPRNDELITLLVEHGGPHLHVLLATRRAPALPLARLSVRGALQRIDAAQLAMNGGETRALLGTQASDEDAKRLRGKTEGWPVAVRLAAAWLAGGQTRGDDIARFSGRSAGLAAYLAEQVVSDLDEELRDFLLETSGLARFNAPLADAVRQRQDSGRLLDRLGHFHGLLVPLDDDHAWFRYHPLFAEFLHLQLERRSPALGQTLHRRAALWCAAHGQLAEAVRHALGAHDVALAADCIARAGTWQLLLSQGIAATRALLRQFDPRTVRDTPALNLTQAYLHLRVGEFGHAQTLLERFRSFPDEVRAPLERDYTVVVALLRDLMDQICSQPRGVAQLAAQAQALDQEDHLGRGTLLCICATTALGRGQFAQAEQLAREGALAFEQDRTQIAVGYALTHLGQSYFYRGALDQAEAVYARAMQLAQSHQGSDAVLVAACRCLIAQLLLERGRHDEAADQLDGALEVLEAGDGWVDVYVAGFGTALALARQRDRSGRTACALLDRLDALAARRHLTRLADLSAAWRVDVQLDLPADHALDAALARSGGEMALQHALANAHTWRQSQALGLALARWHAEAGRSGRALALLQALENDARERDDAHHLDRVRVRMALVRQQRGELQQALPALSAALDRIAATRAWQVALEPGLPVKALLRVARQHDPDAVAGTTRALTIQTLLDKLSCEDALAVQLFSERELEVLQELASGLSNKQIARRLSLSENTVKFHLKNLYRKLEAGTREAALGNALQRGLIGAASSPE</sequence>
<evidence type="ECO:0000259" key="5">
    <source>
        <dbReference type="PROSITE" id="PS50043"/>
    </source>
</evidence>
<feature type="repeat" description="TPR" evidence="4">
    <location>
        <begin position="554"/>
        <end position="587"/>
    </location>
</feature>
<dbReference type="InterPro" id="IPR036388">
    <property type="entry name" value="WH-like_DNA-bd_sf"/>
</dbReference>
<evidence type="ECO:0000313" key="6">
    <source>
        <dbReference type="EMBL" id="MDQ1120098.1"/>
    </source>
</evidence>
<dbReference type="EMBL" id="JAUTBB010000001">
    <property type="protein sequence ID" value="MDQ1120098.1"/>
    <property type="molecule type" value="Genomic_DNA"/>
</dbReference>
<keyword evidence="4" id="KW-0802">TPR repeat</keyword>
<evidence type="ECO:0000256" key="1">
    <source>
        <dbReference type="ARBA" id="ARBA00023015"/>
    </source>
</evidence>
<dbReference type="AlphaFoldDB" id="A0AAW8GEP6"/>
<organism evidence="6 7">
    <name type="scientific">Pseudoxanthomonas winnipegensis</name>
    <dbReference type="NCBI Taxonomy" id="2480810"/>
    <lineage>
        <taxon>Bacteria</taxon>
        <taxon>Pseudomonadati</taxon>
        <taxon>Pseudomonadota</taxon>
        <taxon>Gammaproteobacteria</taxon>
        <taxon>Lysobacterales</taxon>
        <taxon>Lysobacteraceae</taxon>
        <taxon>Pseudoxanthomonas</taxon>
    </lineage>
</organism>
<dbReference type="Proteomes" id="UP001234354">
    <property type="component" value="Unassembled WGS sequence"/>
</dbReference>
<name>A0AAW8GEP6_9GAMM</name>
<dbReference type="Gene3D" id="1.10.10.10">
    <property type="entry name" value="Winged helix-like DNA-binding domain superfamily/Winged helix DNA-binding domain"/>
    <property type="match status" value="1"/>
</dbReference>
<protein>
    <submittedName>
        <fullName evidence="6">LuxR family maltose regulon positive regulatory protein</fullName>
    </submittedName>
</protein>
<dbReference type="Gene3D" id="3.40.50.300">
    <property type="entry name" value="P-loop containing nucleotide triphosphate hydrolases"/>
    <property type="match status" value="1"/>
</dbReference>
<dbReference type="SUPFAM" id="SSF52540">
    <property type="entry name" value="P-loop containing nucleoside triphosphate hydrolases"/>
    <property type="match status" value="1"/>
</dbReference>
<dbReference type="PANTHER" id="PTHR44688:SF16">
    <property type="entry name" value="DNA-BINDING TRANSCRIPTIONAL ACTIVATOR DEVR_DOSR"/>
    <property type="match status" value="1"/>
</dbReference>
<dbReference type="InterPro" id="IPR019734">
    <property type="entry name" value="TPR_rpt"/>
</dbReference>
<dbReference type="SUPFAM" id="SSF48452">
    <property type="entry name" value="TPR-like"/>
    <property type="match status" value="1"/>
</dbReference>
<dbReference type="InterPro" id="IPR000792">
    <property type="entry name" value="Tscrpt_reg_LuxR_C"/>
</dbReference>
<dbReference type="InterPro" id="IPR016032">
    <property type="entry name" value="Sig_transdc_resp-reg_C-effctor"/>
</dbReference>